<dbReference type="EMBL" id="JAJJMA010073833">
    <property type="protein sequence ID" value="MCL7027935.1"/>
    <property type="molecule type" value="Genomic_DNA"/>
</dbReference>
<keyword evidence="2" id="KW-0479">Metal-binding</keyword>
<dbReference type="PANTHER" id="PTHR13994:SF13">
    <property type="entry name" value="FI03680P"/>
    <property type="match status" value="1"/>
</dbReference>
<reference evidence="5" key="1">
    <citation type="submission" date="2022-03" db="EMBL/GenBank/DDBJ databases">
        <title>A functionally conserved STORR gene fusion in Papaver species that diverged 16.8 million years ago.</title>
        <authorList>
            <person name="Catania T."/>
        </authorList>
    </citation>
    <scope>NUCLEOTIDE SEQUENCE</scope>
    <source>
        <strain evidence="5">S-191538</strain>
    </source>
</reference>
<dbReference type="FunFam" id="3.40.630.30:FF:000016">
    <property type="entry name" value="nudix hydrolase 2"/>
    <property type="match status" value="1"/>
</dbReference>
<evidence type="ECO:0000313" key="6">
    <source>
        <dbReference type="Proteomes" id="UP001177140"/>
    </source>
</evidence>
<dbReference type="GO" id="GO:0046872">
    <property type="term" value="F:metal ion binding"/>
    <property type="evidence" value="ECO:0007669"/>
    <property type="project" value="UniProtKB-KW"/>
</dbReference>
<comment type="similarity">
    <text evidence="1">Belongs to the Nudix hydrolase family.</text>
</comment>
<dbReference type="PRINTS" id="PR01356">
    <property type="entry name" value="GFGPROTEIN"/>
</dbReference>
<dbReference type="InterPro" id="IPR000086">
    <property type="entry name" value="NUDIX_hydrolase_dom"/>
</dbReference>
<keyword evidence="6" id="KW-1185">Reference proteome</keyword>
<dbReference type="Gene3D" id="3.90.79.10">
    <property type="entry name" value="Nucleoside Triphosphate Pyrophosphohydrolase"/>
    <property type="match status" value="1"/>
</dbReference>
<dbReference type="Gene3D" id="3.40.630.30">
    <property type="match status" value="1"/>
</dbReference>
<dbReference type="PROSITE" id="PS51462">
    <property type="entry name" value="NUDIX"/>
    <property type="match status" value="1"/>
</dbReference>
<dbReference type="GO" id="GO:0035529">
    <property type="term" value="F:NADH pyrophosphatase activity"/>
    <property type="evidence" value="ECO:0007669"/>
    <property type="project" value="TreeGrafter"/>
</dbReference>
<accession>A0AA41UYT3</accession>
<dbReference type="InterPro" id="IPR020084">
    <property type="entry name" value="NUDIX_hydrolase_CS"/>
</dbReference>
<name>A0AA41UYT3_PAPNU</name>
<organism evidence="5 6">
    <name type="scientific">Papaver nudicaule</name>
    <name type="common">Iceland poppy</name>
    <dbReference type="NCBI Taxonomy" id="74823"/>
    <lineage>
        <taxon>Eukaryota</taxon>
        <taxon>Viridiplantae</taxon>
        <taxon>Streptophyta</taxon>
        <taxon>Embryophyta</taxon>
        <taxon>Tracheophyta</taxon>
        <taxon>Spermatophyta</taxon>
        <taxon>Magnoliopsida</taxon>
        <taxon>Ranunculales</taxon>
        <taxon>Papaveraceae</taxon>
        <taxon>Papaveroideae</taxon>
        <taxon>Papaver</taxon>
    </lineage>
</organism>
<gene>
    <name evidence="5" type="ORF">MKW94_001313</name>
</gene>
<evidence type="ECO:0000256" key="3">
    <source>
        <dbReference type="ARBA" id="ARBA00022801"/>
    </source>
</evidence>
<proteinExistence type="inferred from homology"/>
<dbReference type="FunFam" id="3.90.79.10:FF:000015">
    <property type="entry name" value="Nudix hydrolase 8"/>
    <property type="match status" value="1"/>
</dbReference>
<dbReference type="PANTHER" id="PTHR13994">
    <property type="entry name" value="NUDIX HYDROLASE RELATED"/>
    <property type="match status" value="1"/>
</dbReference>
<evidence type="ECO:0000259" key="4">
    <source>
        <dbReference type="PROSITE" id="PS51462"/>
    </source>
</evidence>
<feature type="domain" description="Nudix hydrolase" evidence="4">
    <location>
        <begin position="189"/>
        <end position="319"/>
    </location>
</feature>
<dbReference type="Pfam" id="PF18290">
    <property type="entry name" value="Nudix_hydro"/>
    <property type="match status" value="1"/>
</dbReference>
<comment type="caution">
    <text evidence="5">The sequence shown here is derived from an EMBL/GenBank/DDBJ whole genome shotgun (WGS) entry which is preliminary data.</text>
</comment>
<evidence type="ECO:0000313" key="5">
    <source>
        <dbReference type="EMBL" id="MCL7027935.1"/>
    </source>
</evidence>
<dbReference type="Pfam" id="PF00293">
    <property type="entry name" value="NUDIX"/>
    <property type="match status" value="1"/>
</dbReference>
<dbReference type="Proteomes" id="UP001177140">
    <property type="component" value="Unassembled WGS sequence"/>
</dbReference>
<dbReference type="SUPFAM" id="SSF55811">
    <property type="entry name" value="Nudix"/>
    <property type="match status" value="1"/>
</dbReference>
<keyword evidence="3" id="KW-0378">Hydrolase</keyword>
<evidence type="ECO:0000256" key="2">
    <source>
        <dbReference type="ARBA" id="ARBA00022723"/>
    </source>
</evidence>
<dbReference type="GO" id="GO:0051287">
    <property type="term" value="F:NAD binding"/>
    <property type="evidence" value="ECO:0007669"/>
    <property type="project" value="TreeGrafter"/>
</dbReference>
<dbReference type="InterPro" id="IPR003293">
    <property type="entry name" value="Nudix_hydrolase6-like"/>
</dbReference>
<dbReference type="CDD" id="cd04670">
    <property type="entry name" value="NUDIX_ASFGF2_Nudt6"/>
    <property type="match status" value="1"/>
</dbReference>
<dbReference type="AlphaFoldDB" id="A0AA41UYT3"/>
<dbReference type="GO" id="GO:0047631">
    <property type="term" value="F:ADP-ribose diphosphatase activity"/>
    <property type="evidence" value="ECO:0007669"/>
    <property type="project" value="TreeGrafter"/>
</dbReference>
<dbReference type="PROSITE" id="PS00893">
    <property type="entry name" value="NUDIX_BOX"/>
    <property type="match status" value="1"/>
</dbReference>
<protein>
    <recommendedName>
        <fullName evidence="4">Nudix hydrolase domain-containing protein</fullName>
    </recommendedName>
</protein>
<dbReference type="InterPro" id="IPR040618">
    <property type="entry name" value="Pre-Nudix"/>
</dbReference>
<evidence type="ECO:0000256" key="1">
    <source>
        <dbReference type="ARBA" id="ARBA00005582"/>
    </source>
</evidence>
<sequence>MELKLLSSKSLSVSEIIPNLGRISLNSLVNSRGVGGCVNVSKDPCSSRGNYLKASYSSVKRSRQSVDWVGQDNKFGIGNDSSWIIGTSGAISSSSLVLDSYDDEYDGVIVNPESLPSNTNTFAALLQSSLSHWKLKGKKGVWLKLPLERSELVPIAVKGGFKYHHAEEGYLMLTYWIPEGPCMLPSNASHQVGVGGFVLNDKNEVLVVQEKHCSPAFVGGWKLPTGFILESEEIYTGVVREIQEETGVNTEFVEVIAFRHAHNVAFEKSDLFFICMLRPLSSQIKVDDIEIQDAKWMPLSEFIEQPLIQEDGMFKKILDICIARLGKRYCGLLPHQVISKFDGGSSSLYYNVVEGQTSNCLGI</sequence>
<dbReference type="InterPro" id="IPR015797">
    <property type="entry name" value="NUDIX_hydrolase-like_dom_sf"/>
</dbReference>